<dbReference type="InterPro" id="IPR031325">
    <property type="entry name" value="RHS_repeat"/>
</dbReference>
<feature type="non-terminal residue" evidence="3">
    <location>
        <position position="278"/>
    </location>
</feature>
<evidence type="ECO:0000256" key="1">
    <source>
        <dbReference type="ARBA" id="ARBA00022737"/>
    </source>
</evidence>
<dbReference type="InterPro" id="IPR050708">
    <property type="entry name" value="T6SS_VgrG/RHS"/>
</dbReference>
<name>A0A4Z0W592_9GAMM</name>
<feature type="non-terminal residue" evidence="3">
    <location>
        <position position="1"/>
    </location>
</feature>
<dbReference type="OrthoDB" id="9815752at2"/>
<dbReference type="RefSeq" id="WP_135485122.1">
    <property type="nucleotide sequence ID" value="NZ_SRMF01000031.1"/>
</dbReference>
<protein>
    <submittedName>
        <fullName evidence="3">RHS repeat protein</fullName>
    </submittedName>
</protein>
<dbReference type="EMBL" id="SRMF01000031">
    <property type="protein sequence ID" value="TGG88622.1"/>
    <property type="molecule type" value="Genomic_DNA"/>
</dbReference>
<keyword evidence="4" id="KW-1185">Reference proteome</keyword>
<dbReference type="Pfam" id="PF25023">
    <property type="entry name" value="TEN_YD-shell"/>
    <property type="match status" value="1"/>
</dbReference>
<dbReference type="NCBIfam" id="TIGR01643">
    <property type="entry name" value="YD_repeat_2x"/>
    <property type="match status" value="4"/>
</dbReference>
<sequence length="278" mass="31553">TEIQLPTGERIRQSWQDGLLQHRIDEAGHVTRYTYDSRGYPSRVELEDAVTGEITVDRFVYDGAGRLQRHEDPLGRVTTYDYTDPITGRSLDQPTRVTDPAGRTAVWHYDGNNNVIYERDFAGVETHTTYTPRGEPATRTIVMPDPDGGDPVTYNYRYEYDAENRLVRAEHPGNQVWTYAYDTRGNMVRSALDGTNIEQTFDYDATGRLRREDDGAGGVFEYDYLADGQLSTLRNPLGNQRQFGYDARGELQRIDDQGIGAQVVEFQHDALGRVIAET</sequence>
<dbReference type="AlphaFoldDB" id="A0A4Z0W592"/>
<gene>
    <name evidence="3" type="ORF">E4656_20150</name>
</gene>
<organism evidence="3 4">
    <name type="scientific">Natronospirillum operosum</name>
    <dbReference type="NCBI Taxonomy" id="2759953"/>
    <lineage>
        <taxon>Bacteria</taxon>
        <taxon>Pseudomonadati</taxon>
        <taxon>Pseudomonadota</taxon>
        <taxon>Gammaproteobacteria</taxon>
        <taxon>Oceanospirillales</taxon>
        <taxon>Natronospirillaceae</taxon>
        <taxon>Natronospirillum</taxon>
    </lineage>
</organism>
<evidence type="ECO:0000313" key="3">
    <source>
        <dbReference type="EMBL" id="TGG88622.1"/>
    </source>
</evidence>
<dbReference type="InterPro" id="IPR056823">
    <property type="entry name" value="TEN-like_YD-shell"/>
</dbReference>
<dbReference type="Proteomes" id="UP000297475">
    <property type="component" value="Unassembled WGS sequence"/>
</dbReference>
<proteinExistence type="predicted"/>
<keyword evidence="1" id="KW-0677">Repeat</keyword>
<dbReference type="Gene3D" id="2.180.10.10">
    <property type="entry name" value="RHS repeat-associated core"/>
    <property type="match status" value="2"/>
</dbReference>
<reference evidence="3 4" key="1">
    <citation type="submission" date="2019-04" db="EMBL/GenBank/DDBJ databases">
        <title>Natronospirillum operosus gen. nov., sp. nov., a haloalkaliphilic satellite isolated from decaying biomass of laboratory culture of cyanobacterium Geitlerinema sp. and proposal of Natronospirillaceae fam. nov. and Saccharospirillaceae fam. nov.</title>
        <authorList>
            <person name="Kevbrin V."/>
            <person name="Boltyanskaya Y."/>
            <person name="Koziaeva V."/>
            <person name="Grouzdev D.S."/>
            <person name="Park M."/>
            <person name="Cho J."/>
        </authorList>
    </citation>
    <scope>NUCLEOTIDE SEQUENCE [LARGE SCALE GENOMIC DNA]</scope>
    <source>
        <strain evidence="3 4">G-116</strain>
    </source>
</reference>
<dbReference type="Pfam" id="PF05593">
    <property type="entry name" value="RHS_repeat"/>
    <property type="match status" value="1"/>
</dbReference>
<comment type="caution">
    <text evidence="3">The sequence shown here is derived from an EMBL/GenBank/DDBJ whole genome shotgun (WGS) entry which is preliminary data.</text>
</comment>
<dbReference type="InterPro" id="IPR006530">
    <property type="entry name" value="YD"/>
</dbReference>
<evidence type="ECO:0000259" key="2">
    <source>
        <dbReference type="Pfam" id="PF25023"/>
    </source>
</evidence>
<dbReference type="PANTHER" id="PTHR32305">
    <property type="match status" value="1"/>
</dbReference>
<feature type="domain" description="Teneurin-like YD-shell" evidence="2">
    <location>
        <begin position="154"/>
        <end position="276"/>
    </location>
</feature>
<evidence type="ECO:0000313" key="4">
    <source>
        <dbReference type="Proteomes" id="UP000297475"/>
    </source>
</evidence>
<accession>A0A4Z0W592</accession>
<dbReference type="PANTHER" id="PTHR32305:SF15">
    <property type="entry name" value="PROTEIN RHSA-RELATED"/>
    <property type="match status" value="1"/>
</dbReference>